<evidence type="ECO:0000256" key="4">
    <source>
        <dbReference type="ARBA" id="ARBA00022692"/>
    </source>
</evidence>
<evidence type="ECO:0000256" key="5">
    <source>
        <dbReference type="ARBA" id="ARBA00022989"/>
    </source>
</evidence>
<feature type="transmembrane region" description="Helical" evidence="7">
    <location>
        <begin position="74"/>
        <end position="96"/>
    </location>
</feature>
<keyword evidence="9" id="KW-1185">Reference proteome</keyword>
<keyword evidence="6 7" id="KW-0472">Membrane</keyword>
<evidence type="ECO:0000256" key="6">
    <source>
        <dbReference type="ARBA" id="ARBA00023136"/>
    </source>
</evidence>
<comment type="subcellular location">
    <subcellularLocation>
        <location evidence="1">Cell membrane</location>
        <topology evidence="1">Multi-pass membrane protein</topology>
    </subcellularLocation>
</comment>
<comment type="similarity">
    <text evidence="2">Belongs to the chromate ion transporter (CHR) (TC 2.A.51) family.</text>
</comment>
<dbReference type="InterPro" id="IPR014047">
    <property type="entry name" value="Chr_Tranpt_l_chain"/>
</dbReference>
<dbReference type="PIRSF" id="PIRSF004810">
    <property type="entry name" value="ChrA"/>
    <property type="match status" value="1"/>
</dbReference>
<dbReference type="Proteomes" id="UP000002171">
    <property type="component" value="Unassembled WGS sequence"/>
</dbReference>
<feature type="transmembrane region" description="Helical" evidence="7">
    <location>
        <begin position="108"/>
        <end position="127"/>
    </location>
</feature>
<feature type="transmembrane region" description="Helical" evidence="7">
    <location>
        <begin position="192"/>
        <end position="212"/>
    </location>
</feature>
<feature type="transmembrane region" description="Helical" evidence="7">
    <location>
        <begin position="314"/>
        <end position="332"/>
    </location>
</feature>
<feature type="transmembrane region" description="Helical" evidence="7">
    <location>
        <begin position="7"/>
        <end position="29"/>
    </location>
</feature>
<dbReference type="GO" id="GO:0015109">
    <property type="term" value="F:chromate transmembrane transporter activity"/>
    <property type="evidence" value="ECO:0007669"/>
    <property type="project" value="InterPro"/>
</dbReference>
<feature type="transmembrane region" description="Helical" evidence="7">
    <location>
        <begin position="278"/>
        <end position="302"/>
    </location>
</feature>
<gene>
    <name evidence="8" type="ORF">MED92_03672</name>
</gene>
<evidence type="ECO:0000256" key="3">
    <source>
        <dbReference type="ARBA" id="ARBA00022475"/>
    </source>
</evidence>
<reference evidence="8 9" key="1">
    <citation type="submission" date="2006-02" db="EMBL/GenBank/DDBJ databases">
        <authorList>
            <person name="Pinhassi J."/>
            <person name="Pedros-Alio C."/>
            <person name="Ferriera S."/>
            <person name="Johnson J."/>
            <person name="Kravitz S."/>
            <person name="Halpern A."/>
            <person name="Remington K."/>
            <person name="Beeson K."/>
            <person name="Tran B."/>
            <person name="Rogers Y.-H."/>
            <person name="Friedman R."/>
            <person name="Venter J.C."/>
        </authorList>
    </citation>
    <scope>NUCLEOTIDE SEQUENCE [LARGE SCALE GENOMIC DNA]</scope>
    <source>
        <strain evidence="8 9">MED92</strain>
    </source>
</reference>
<feature type="transmembrane region" description="Helical" evidence="7">
    <location>
        <begin position="218"/>
        <end position="237"/>
    </location>
</feature>
<accession>A0A7U8GSS9</accession>
<organism evidence="8 9">
    <name type="scientific">Neptuniibacter caesariensis</name>
    <dbReference type="NCBI Taxonomy" id="207954"/>
    <lineage>
        <taxon>Bacteria</taxon>
        <taxon>Pseudomonadati</taxon>
        <taxon>Pseudomonadota</taxon>
        <taxon>Gammaproteobacteria</taxon>
        <taxon>Oceanospirillales</taxon>
        <taxon>Oceanospirillaceae</taxon>
        <taxon>Neptuniibacter</taxon>
    </lineage>
</organism>
<evidence type="ECO:0000313" key="8">
    <source>
        <dbReference type="EMBL" id="EAR61663.1"/>
    </source>
</evidence>
<evidence type="ECO:0000256" key="7">
    <source>
        <dbReference type="SAM" id="Phobius"/>
    </source>
</evidence>
<feature type="transmembrane region" description="Helical" evidence="7">
    <location>
        <begin position="139"/>
        <end position="172"/>
    </location>
</feature>
<keyword evidence="4 7" id="KW-0812">Transmembrane</keyword>
<comment type="caution">
    <text evidence="8">The sequence shown here is derived from an EMBL/GenBank/DDBJ whole genome shotgun (WGS) entry which is preliminary data.</text>
</comment>
<evidence type="ECO:0000313" key="9">
    <source>
        <dbReference type="Proteomes" id="UP000002171"/>
    </source>
</evidence>
<sequence>MQRAFEVFWRFLLLGCTSFGGPAAHLGYFQKTFVQDLKWIEQDAYARLISLSQFLPGPGSSQVGFALGLRQAGLAGGIAAFVGFTLPSFLILYFLATSDTESGSPLSGAVHGLKLLAVVVVADATLSMQRSFCQDNRTLSIAILTACALLIAPSLWTQFWVLIIAALLGIWLKKSDSSTDTNNTTKPAKIPLLIFVVLFIGLPVVALVSDWAALFSAFYQAGSLVFGGGHVVLPLLQQTLGEAVDPNRFLLGYAAAQAIPGPMFTLATFLGADLQKDFALLGALVATLGVFLPGFLLVLSLQGAWESLATRPKVAGAVWGINAAVVGLLLSALYQPVFVSGVSSGQDMALVVIGFFILQKFKPPILLLVSAFALAGWLCI</sequence>
<dbReference type="OrthoDB" id="8969999at2"/>
<dbReference type="InterPro" id="IPR003370">
    <property type="entry name" value="Chromate_transpt"/>
</dbReference>
<proteinExistence type="inferred from homology"/>
<dbReference type="PANTHER" id="PTHR33567">
    <property type="entry name" value="CHROMATE ION TRANSPORTER (EUROFUNG)"/>
    <property type="match status" value="1"/>
</dbReference>
<keyword evidence="3" id="KW-1003">Cell membrane</keyword>
<name>A0A7U8GSS9_NEPCE</name>
<keyword evidence="5 7" id="KW-1133">Transmembrane helix</keyword>
<dbReference type="RefSeq" id="WP_007022750.1">
    <property type="nucleotide sequence ID" value="NZ_CH724127.1"/>
</dbReference>
<protein>
    <submittedName>
        <fullName evidence="8">Chromate transport protein</fullName>
    </submittedName>
</protein>
<dbReference type="GO" id="GO:0005886">
    <property type="term" value="C:plasma membrane"/>
    <property type="evidence" value="ECO:0007669"/>
    <property type="project" value="UniProtKB-SubCell"/>
</dbReference>
<evidence type="ECO:0000256" key="1">
    <source>
        <dbReference type="ARBA" id="ARBA00004651"/>
    </source>
</evidence>
<evidence type="ECO:0000256" key="2">
    <source>
        <dbReference type="ARBA" id="ARBA00005262"/>
    </source>
</evidence>
<dbReference type="NCBIfam" id="TIGR00937">
    <property type="entry name" value="2A51"/>
    <property type="match status" value="1"/>
</dbReference>
<dbReference type="PANTHER" id="PTHR33567:SF3">
    <property type="entry name" value="CHROMATE ION TRANSPORTER (EUROFUNG)"/>
    <property type="match status" value="1"/>
</dbReference>
<dbReference type="Pfam" id="PF02417">
    <property type="entry name" value="Chromate_transp"/>
    <property type="match status" value="2"/>
</dbReference>
<feature type="transmembrane region" description="Helical" evidence="7">
    <location>
        <begin position="249"/>
        <end position="272"/>
    </location>
</feature>
<dbReference type="AlphaFoldDB" id="A0A7U8GSS9"/>
<dbReference type="EMBL" id="AAOW01000006">
    <property type="protein sequence ID" value="EAR61663.1"/>
    <property type="molecule type" value="Genomic_DNA"/>
</dbReference>